<evidence type="ECO:0000256" key="8">
    <source>
        <dbReference type="SAM" id="Phobius"/>
    </source>
</evidence>
<proteinExistence type="predicted"/>
<keyword evidence="5" id="KW-0406">Ion transport</keyword>
<keyword evidence="6 8" id="KW-0472">Membrane</keyword>
<evidence type="ECO:0000313" key="10">
    <source>
        <dbReference type="EMBL" id="KAK6753413.1"/>
    </source>
</evidence>
<evidence type="ECO:0000256" key="6">
    <source>
        <dbReference type="ARBA" id="ARBA00023136"/>
    </source>
</evidence>
<feature type="transmembrane region" description="Helical" evidence="8">
    <location>
        <begin position="64"/>
        <end position="86"/>
    </location>
</feature>
<evidence type="ECO:0000256" key="1">
    <source>
        <dbReference type="ARBA" id="ARBA00004141"/>
    </source>
</evidence>
<accession>A0ABR1DTB5</accession>
<dbReference type="InterPro" id="IPR036116">
    <property type="entry name" value="FN3_sf"/>
</dbReference>
<keyword evidence="4 8" id="KW-1133">Transmembrane helix</keyword>
<comment type="subcellular location">
    <subcellularLocation>
        <location evidence="1">Membrane</location>
        <topology evidence="1">Multi-pass membrane protein</topology>
    </subcellularLocation>
</comment>
<organism evidence="10 11">
    <name type="scientific">Necator americanus</name>
    <name type="common">Human hookworm</name>
    <dbReference type="NCBI Taxonomy" id="51031"/>
    <lineage>
        <taxon>Eukaryota</taxon>
        <taxon>Metazoa</taxon>
        <taxon>Ecdysozoa</taxon>
        <taxon>Nematoda</taxon>
        <taxon>Chromadorea</taxon>
        <taxon>Rhabditida</taxon>
        <taxon>Rhabditina</taxon>
        <taxon>Rhabditomorpha</taxon>
        <taxon>Strongyloidea</taxon>
        <taxon>Ancylostomatidae</taxon>
        <taxon>Bunostominae</taxon>
        <taxon>Necator</taxon>
    </lineage>
</organism>
<dbReference type="Pfam" id="PF00041">
    <property type="entry name" value="fn3"/>
    <property type="match status" value="2"/>
</dbReference>
<dbReference type="Gene3D" id="1.10.287.70">
    <property type="match status" value="1"/>
</dbReference>
<evidence type="ECO:0000256" key="4">
    <source>
        <dbReference type="ARBA" id="ARBA00022989"/>
    </source>
</evidence>
<feature type="domain" description="Fibronectin type-III" evidence="9">
    <location>
        <begin position="442"/>
        <end position="541"/>
    </location>
</feature>
<dbReference type="SMART" id="SM00060">
    <property type="entry name" value="FN3"/>
    <property type="match status" value="2"/>
</dbReference>
<dbReference type="PANTHER" id="PTHR11003">
    <property type="entry name" value="POTASSIUM CHANNEL, SUBFAMILY K"/>
    <property type="match status" value="1"/>
</dbReference>
<keyword evidence="2" id="KW-0813">Transport</keyword>
<dbReference type="Proteomes" id="UP001303046">
    <property type="component" value="Unassembled WGS sequence"/>
</dbReference>
<dbReference type="CDD" id="cd00063">
    <property type="entry name" value="FN3"/>
    <property type="match status" value="2"/>
</dbReference>
<keyword evidence="3 8" id="KW-0812">Transmembrane</keyword>
<dbReference type="InterPro" id="IPR013099">
    <property type="entry name" value="K_chnl_dom"/>
</dbReference>
<protein>
    <recommendedName>
        <fullName evidence="9">Fibronectin type-III domain-containing protein</fullName>
    </recommendedName>
</protein>
<keyword evidence="11" id="KW-1185">Reference proteome</keyword>
<dbReference type="Gene3D" id="2.60.40.10">
    <property type="entry name" value="Immunoglobulins"/>
    <property type="match status" value="2"/>
</dbReference>
<evidence type="ECO:0000256" key="2">
    <source>
        <dbReference type="ARBA" id="ARBA00022448"/>
    </source>
</evidence>
<evidence type="ECO:0000256" key="7">
    <source>
        <dbReference type="ARBA" id="ARBA00023303"/>
    </source>
</evidence>
<dbReference type="EMBL" id="JAVFWL010000005">
    <property type="protein sequence ID" value="KAK6753413.1"/>
    <property type="molecule type" value="Genomic_DNA"/>
</dbReference>
<sequence length="662" mass="76866">MFDDSVSPTHLNGLTFTKTTTGCQLQAGEMCGIMQGGMCRFSELTPGQFGLTKQLVLRLALPHVTLLFVSLLYAAFGGWILTIIQYSDQATHDAELFEKFESTRVNFTRFIVSINTSRSSVLEERLNIFVDDLHTLYSRNPFPWSRNFTGFIHNHHNPLLNVTWNLFFAATTLTSIGYGTDAPDSYTGRVFCLVYLFFGIPLYLITLADLAKFCTEFMNKLYIDIIKYKYRVRRKYRRWKSGRLRRDSIKVGQLIIAGGEDEVAEFLWTHLEHAQFVEVPFVLIIGCLEHVVCQMKPESPHCKESIKESDKLNKQNCLRDSLALHCYCFLHYCCYRGMAIVRWFLLRDDQCVDDWFWRSCASQRNIHTIRFVVDRLHFFGRRLDDDPLSWLKEVQQRRIEAMKREAMRKLFETVTALHHIRFTALKHLTQSPSDLLPDPPEAPRNLLASHATADSVLLRWSEPIYVDEGKRYWYTLTYKPRTPQRRNQVVCVDFINEKKYLVKGLKSFTLYEFSLTTTTRFGRSKPAKAQEYTEPCTVPQDLRLEAISCETATVSWRAPKVNNGPESYVIQYTQEPAPQFIYWSRYKVGQSLKFTLTDLLPDTRYILCVSAEHNYGLAAMSKSIRFRTRCWWADDDSTCLQLPFTNHRLSIASVLSSLSALR</sequence>
<evidence type="ECO:0000259" key="9">
    <source>
        <dbReference type="PROSITE" id="PS50853"/>
    </source>
</evidence>
<dbReference type="PANTHER" id="PTHR11003:SF73">
    <property type="entry name" value="FIBRONECTIN TYPE-III DOMAIN-CONTAINING PROTEIN"/>
    <property type="match status" value="1"/>
</dbReference>
<evidence type="ECO:0000256" key="5">
    <source>
        <dbReference type="ARBA" id="ARBA00023065"/>
    </source>
</evidence>
<feature type="transmembrane region" description="Helical" evidence="8">
    <location>
        <begin position="190"/>
        <end position="211"/>
    </location>
</feature>
<dbReference type="InterPro" id="IPR003280">
    <property type="entry name" value="2pore_dom_K_chnl"/>
</dbReference>
<dbReference type="SUPFAM" id="SSF81324">
    <property type="entry name" value="Voltage-gated potassium channels"/>
    <property type="match status" value="1"/>
</dbReference>
<evidence type="ECO:0000313" key="11">
    <source>
        <dbReference type="Proteomes" id="UP001303046"/>
    </source>
</evidence>
<gene>
    <name evidence="10" type="primary">Necator_chrV.g17581</name>
    <name evidence="10" type="ORF">RB195_012791</name>
</gene>
<dbReference type="SUPFAM" id="SSF49265">
    <property type="entry name" value="Fibronectin type III"/>
    <property type="match status" value="1"/>
</dbReference>
<dbReference type="InterPro" id="IPR013783">
    <property type="entry name" value="Ig-like_fold"/>
</dbReference>
<dbReference type="Pfam" id="PF07885">
    <property type="entry name" value="Ion_trans_2"/>
    <property type="match status" value="1"/>
</dbReference>
<dbReference type="PROSITE" id="PS50853">
    <property type="entry name" value="FN3"/>
    <property type="match status" value="1"/>
</dbReference>
<reference evidence="10 11" key="1">
    <citation type="submission" date="2023-08" db="EMBL/GenBank/DDBJ databases">
        <title>A Necator americanus chromosomal reference genome.</title>
        <authorList>
            <person name="Ilik V."/>
            <person name="Petrzelkova K.J."/>
            <person name="Pardy F."/>
            <person name="Fuh T."/>
            <person name="Niatou-Singa F.S."/>
            <person name="Gouil Q."/>
            <person name="Baker L."/>
            <person name="Ritchie M.E."/>
            <person name="Jex A.R."/>
            <person name="Gazzola D."/>
            <person name="Li H."/>
            <person name="Toshio Fujiwara R."/>
            <person name="Zhan B."/>
            <person name="Aroian R.V."/>
            <person name="Pafco B."/>
            <person name="Schwarz E.M."/>
        </authorList>
    </citation>
    <scope>NUCLEOTIDE SEQUENCE [LARGE SCALE GENOMIC DNA]</scope>
    <source>
        <strain evidence="10 11">Aroian</strain>
        <tissue evidence="10">Whole animal</tissue>
    </source>
</reference>
<comment type="caution">
    <text evidence="10">The sequence shown here is derived from an EMBL/GenBank/DDBJ whole genome shotgun (WGS) entry which is preliminary data.</text>
</comment>
<keyword evidence="7" id="KW-0407">Ion channel</keyword>
<name>A0ABR1DTB5_NECAM</name>
<evidence type="ECO:0000256" key="3">
    <source>
        <dbReference type="ARBA" id="ARBA00022692"/>
    </source>
</evidence>
<dbReference type="InterPro" id="IPR003961">
    <property type="entry name" value="FN3_dom"/>
</dbReference>